<dbReference type="InterPro" id="IPR014729">
    <property type="entry name" value="Rossmann-like_a/b/a_fold"/>
</dbReference>
<evidence type="ECO:0000313" key="13">
    <source>
        <dbReference type="EMBL" id="UOO88985.1"/>
    </source>
</evidence>
<evidence type="ECO:0000256" key="1">
    <source>
        <dbReference type="ARBA" id="ARBA00005594"/>
    </source>
</evidence>
<gene>
    <name evidence="9 13" type="primary">argS</name>
    <name evidence="13" type="ORF">LVJ82_16290</name>
</gene>
<sequence>MKLHQTVAQVVEAAFLQAGLDNDAILLQPAGKPEFGDYQVNGVMGAAKRRKTNPRELAVQVTALLQENTDVIASAEVAGPGFINLRLNAAFLNQHLQAALADEHLGIATVAAPQTIVIDYSSPNLAKEMHVGHLRSTIIGDSLNRVLSYLGHKVIAQNHVGDWGTQFGMLVAYLVEQQKTGDADMALSDLEEFYRNAKVRFDEDAEFADTARDYVVKLQSGDEQVLDLWRHFVASSMQHAEEVYARLGVLLTPDDVIGESFYNDDLQPVVDDLMARGLAVESNGAKVVFLPEFKNKEGEDAAYIIQKADGGYLYSTTDLAAIRHSVEGFKADRLLYVVDARQALHFQQLFTTARKAGYLPANVTAEHIAFGTMMGEDGKPFKTRDGGTVKLMDLLKEAEERATTLVQSKNADLAQDEAVHIGHTVGIGAVKYADLAKSRTSDYIFNWATMLSFEGNTAPYLQYAYTRVQSVLRKAAEQNVLAGDIHVTEAAEQQLALALLQFEDVLTQVADSAYPHHLAAYLYHVATLFSRFYEQCPILKAEPAVMASRLSLATLTGNTLKQGLDLLGIDVLQMM</sequence>
<keyword evidence="7 9" id="KW-0030">Aminoacyl-tRNA synthetase</keyword>
<feature type="domain" description="DALR anticodon binding" evidence="11">
    <location>
        <begin position="461"/>
        <end position="575"/>
    </location>
</feature>
<evidence type="ECO:0000256" key="8">
    <source>
        <dbReference type="ARBA" id="ARBA00049339"/>
    </source>
</evidence>
<dbReference type="Pfam" id="PF05746">
    <property type="entry name" value="DALR_1"/>
    <property type="match status" value="1"/>
</dbReference>
<dbReference type="PANTHER" id="PTHR11956">
    <property type="entry name" value="ARGINYL-TRNA SYNTHETASE"/>
    <property type="match status" value="1"/>
</dbReference>
<comment type="subcellular location">
    <subcellularLocation>
        <location evidence="9">Cytoplasm</location>
    </subcellularLocation>
</comment>
<dbReference type="NCBIfam" id="TIGR00456">
    <property type="entry name" value="argS"/>
    <property type="match status" value="1"/>
</dbReference>
<dbReference type="SMART" id="SM00836">
    <property type="entry name" value="DALR_1"/>
    <property type="match status" value="1"/>
</dbReference>
<name>A0ABY4E0U3_9NEIS</name>
<comment type="catalytic activity">
    <reaction evidence="8 9">
        <text>tRNA(Arg) + L-arginine + ATP = L-arginyl-tRNA(Arg) + AMP + diphosphate</text>
        <dbReference type="Rhea" id="RHEA:20301"/>
        <dbReference type="Rhea" id="RHEA-COMP:9658"/>
        <dbReference type="Rhea" id="RHEA-COMP:9673"/>
        <dbReference type="ChEBI" id="CHEBI:30616"/>
        <dbReference type="ChEBI" id="CHEBI:32682"/>
        <dbReference type="ChEBI" id="CHEBI:33019"/>
        <dbReference type="ChEBI" id="CHEBI:78442"/>
        <dbReference type="ChEBI" id="CHEBI:78513"/>
        <dbReference type="ChEBI" id="CHEBI:456215"/>
        <dbReference type="EC" id="6.1.1.19"/>
    </reaction>
</comment>
<dbReference type="SUPFAM" id="SSF47323">
    <property type="entry name" value="Anticodon-binding domain of a subclass of class I aminoacyl-tRNA synthetases"/>
    <property type="match status" value="1"/>
</dbReference>
<keyword evidence="6 9" id="KW-0648">Protein biosynthesis</keyword>
<evidence type="ECO:0000313" key="14">
    <source>
        <dbReference type="Proteomes" id="UP000832011"/>
    </source>
</evidence>
<dbReference type="Pfam" id="PF03485">
    <property type="entry name" value="Arg_tRNA_synt_N"/>
    <property type="match status" value="1"/>
</dbReference>
<dbReference type="InterPro" id="IPR001278">
    <property type="entry name" value="Arg-tRNA-ligase"/>
</dbReference>
<dbReference type="Proteomes" id="UP000832011">
    <property type="component" value="Chromosome"/>
</dbReference>
<dbReference type="Gene3D" id="1.10.730.10">
    <property type="entry name" value="Isoleucyl-tRNA Synthetase, Domain 1"/>
    <property type="match status" value="1"/>
</dbReference>
<dbReference type="PRINTS" id="PR01038">
    <property type="entry name" value="TRNASYNTHARG"/>
</dbReference>
<evidence type="ECO:0000256" key="3">
    <source>
        <dbReference type="ARBA" id="ARBA00022598"/>
    </source>
</evidence>
<dbReference type="EMBL" id="CP091511">
    <property type="protein sequence ID" value="UOO88985.1"/>
    <property type="molecule type" value="Genomic_DNA"/>
</dbReference>
<dbReference type="RefSeq" id="WP_058357341.1">
    <property type="nucleotide sequence ID" value="NZ_CABKVG010000010.1"/>
</dbReference>
<comment type="similarity">
    <text evidence="1 9 10">Belongs to the class-I aminoacyl-tRNA synthetase family.</text>
</comment>
<comment type="subunit">
    <text evidence="9">Monomer.</text>
</comment>
<dbReference type="GO" id="GO:0004814">
    <property type="term" value="F:arginine-tRNA ligase activity"/>
    <property type="evidence" value="ECO:0007669"/>
    <property type="project" value="UniProtKB-EC"/>
</dbReference>
<dbReference type="InterPro" id="IPR035684">
    <property type="entry name" value="ArgRS_core"/>
</dbReference>
<dbReference type="PROSITE" id="PS00178">
    <property type="entry name" value="AA_TRNA_LIGASE_I"/>
    <property type="match status" value="1"/>
</dbReference>
<dbReference type="InterPro" id="IPR005148">
    <property type="entry name" value="Arg-tRNA-synth_N"/>
</dbReference>
<dbReference type="SUPFAM" id="SSF52374">
    <property type="entry name" value="Nucleotidylyl transferase"/>
    <property type="match status" value="1"/>
</dbReference>
<accession>A0ABY4E0U3</accession>
<evidence type="ECO:0000259" key="12">
    <source>
        <dbReference type="SMART" id="SM01016"/>
    </source>
</evidence>
<dbReference type="SMART" id="SM01016">
    <property type="entry name" value="Arg_tRNA_synt_N"/>
    <property type="match status" value="1"/>
</dbReference>
<keyword evidence="3 9" id="KW-0436">Ligase</keyword>
<organism evidence="13 14">
    <name type="scientific">Vitreoscilla massiliensis</name>
    <dbReference type="NCBI Taxonomy" id="1689272"/>
    <lineage>
        <taxon>Bacteria</taxon>
        <taxon>Pseudomonadati</taxon>
        <taxon>Pseudomonadota</taxon>
        <taxon>Betaproteobacteria</taxon>
        <taxon>Neisseriales</taxon>
        <taxon>Neisseriaceae</taxon>
        <taxon>Vitreoscilla</taxon>
    </lineage>
</organism>
<keyword evidence="4 9" id="KW-0547">Nucleotide-binding</keyword>
<proteinExistence type="inferred from homology"/>
<dbReference type="Pfam" id="PF00750">
    <property type="entry name" value="tRNA-synt_1d"/>
    <property type="match status" value="1"/>
</dbReference>
<reference evidence="13 14" key="1">
    <citation type="journal article" date="2022" name="Res Sq">
        <title>Evolution of multicellular longitudinally dividing oral cavity symbionts (Neisseriaceae).</title>
        <authorList>
            <person name="Nyongesa S."/>
            <person name="Weber P."/>
            <person name="Bernet E."/>
            <person name="Pullido F."/>
            <person name="Nieckarz M."/>
            <person name="Delaby M."/>
            <person name="Nieves C."/>
            <person name="Viehboeck T."/>
            <person name="Krause N."/>
            <person name="Rivera-Millot A."/>
            <person name="Nakamura A."/>
            <person name="Vischer N."/>
            <person name="VanNieuwenhze M."/>
            <person name="Brun Y."/>
            <person name="Cava F."/>
            <person name="Bulgheresi S."/>
            <person name="Veyrier F."/>
        </authorList>
    </citation>
    <scope>NUCLEOTIDE SEQUENCE [LARGE SCALE GENOMIC DNA]</scope>
    <source>
        <strain evidence="13 14">SN4</strain>
    </source>
</reference>
<dbReference type="Gene3D" id="3.40.50.620">
    <property type="entry name" value="HUPs"/>
    <property type="match status" value="1"/>
</dbReference>
<keyword evidence="14" id="KW-1185">Reference proteome</keyword>
<evidence type="ECO:0000259" key="11">
    <source>
        <dbReference type="SMART" id="SM00836"/>
    </source>
</evidence>
<dbReference type="SUPFAM" id="SSF55190">
    <property type="entry name" value="Arginyl-tRNA synthetase (ArgRS), N-terminal 'additional' domain"/>
    <property type="match status" value="1"/>
</dbReference>
<evidence type="ECO:0000256" key="7">
    <source>
        <dbReference type="ARBA" id="ARBA00023146"/>
    </source>
</evidence>
<evidence type="ECO:0000256" key="9">
    <source>
        <dbReference type="HAMAP-Rule" id="MF_00123"/>
    </source>
</evidence>
<feature type="domain" description="Arginyl tRNA synthetase N-terminal" evidence="12">
    <location>
        <begin position="1"/>
        <end position="87"/>
    </location>
</feature>
<evidence type="ECO:0000256" key="5">
    <source>
        <dbReference type="ARBA" id="ARBA00022840"/>
    </source>
</evidence>
<evidence type="ECO:0000256" key="10">
    <source>
        <dbReference type="RuleBase" id="RU363038"/>
    </source>
</evidence>
<evidence type="ECO:0000256" key="4">
    <source>
        <dbReference type="ARBA" id="ARBA00022741"/>
    </source>
</evidence>
<keyword evidence="5 9" id="KW-0067">ATP-binding</keyword>
<evidence type="ECO:0000256" key="2">
    <source>
        <dbReference type="ARBA" id="ARBA00022490"/>
    </source>
</evidence>
<dbReference type="InterPro" id="IPR009080">
    <property type="entry name" value="tRNAsynth_Ia_anticodon-bd"/>
</dbReference>
<dbReference type="InterPro" id="IPR001412">
    <property type="entry name" value="aa-tRNA-synth_I_CS"/>
</dbReference>
<dbReference type="InterPro" id="IPR008909">
    <property type="entry name" value="DALR_anticod-bd"/>
</dbReference>
<evidence type="ECO:0000256" key="6">
    <source>
        <dbReference type="ARBA" id="ARBA00022917"/>
    </source>
</evidence>
<dbReference type="HAMAP" id="MF_00123">
    <property type="entry name" value="Arg_tRNA_synth"/>
    <property type="match status" value="1"/>
</dbReference>
<dbReference type="CDD" id="cd07956">
    <property type="entry name" value="Anticodon_Ia_Arg"/>
    <property type="match status" value="1"/>
</dbReference>
<dbReference type="Gene3D" id="3.30.1360.70">
    <property type="entry name" value="Arginyl tRNA synthetase N-terminal domain"/>
    <property type="match status" value="1"/>
</dbReference>
<protein>
    <recommendedName>
        <fullName evidence="9">Arginine--tRNA ligase</fullName>
        <ecNumber evidence="9">6.1.1.19</ecNumber>
    </recommendedName>
    <alternativeName>
        <fullName evidence="9">Arginyl-tRNA synthetase</fullName>
        <shortName evidence="9">ArgRS</shortName>
    </alternativeName>
</protein>
<dbReference type="InterPro" id="IPR036695">
    <property type="entry name" value="Arg-tRNA-synth_N_sf"/>
</dbReference>
<dbReference type="CDD" id="cd00671">
    <property type="entry name" value="ArgRS_core"/>
    <property type="match status" value="1"/>
</dbReference>
<feature type="short sequence motif" description="'HIGH' region" evidence="9">
    <location>
        <begin position="123"/>
        <end position="133"/>
    </location>
</feature>
<keyword evidence="2 9" id="KW-0963">Cytoplasm</keyword>
<dbReference type="PANTHER" id="PTHR11956:SF5">
    <property type="entry name" value="ARGININE--TRNA LIGASE, CYTOPLASMIC"/>
    <property type="match status" value="1"/>
</dbReference>
<dbReference type="EC" id="6.1.1.19" evidence="9"/>